<protein>
    <submittedName>
        <fullName evidence="2">Uncharacterized protein</fullName>
    </submittedName>
</protein>
<evidence type="ECO:0000313" key="2">
    <source>
        <dbReference type="EMBL" id="SPO30724.1"/>
    </source>
</evidence>
<dbReference type="OrthoDB" id="2554947at2759"/>
<sequence>MNEAMLSLNGLITIIETNNPILPSFLVISEYELQKPSHTDEAESSKAASLPNKRRRTRLDQDTHEWTVTVGSKDGWWSSSLPYVEVQELVLRTENLAGPQSLSQDSSITFANKIRTAFERNSVMFGISKSAAPDASLWGAIKLFIDLTVDPVELKLIRLTDKAALRKSTSHLLLRCDTTSQALKVETQSMSSFDQHQLQKKLEATQQALKEERHKYRSLLAAPSSATSRAGRRPVVGLGPSFMNGSSRARDMYPPPSSQSSGSRSGLPSSSSGAGGPSSDDAFSMAADGMRESQRASQRDATSLVNPTRVRRADPGENAGFVGDDDD</sequence>
<dbReference type="AlphaFoldDB" id="A0A5C3EJB1"/>
<organism evidence="2 3">
    <name type="scientific">Ustilago trichophora</name>
    <dbReference type="NCBI Taxonomy" id="86804"/>
    <lineage>
        <taxon>Eukaryota</taxon>
        <taxon>Fungi</taxon>
        <taxon>Dikarya</taxon>
        <taxon>Basidiomycota</taxon>
        <taxon>Ustilaginomycotina</taxon>
        <taxon>Ustilaginomycetes</taxon>
        <taxon>Ustilaginales</taxon>
        <taxon>Ustilaginaceae</taxon>
        <taxon>Ustilago</taxon>
    </lineage>
</organism>
<reference evidence="2 3" key="1">
    <citation type="submission" date="2018-03" db="EMBL/GenBank/DDBJ databases">
        <authorList>
            <person name="Guldener U."/>
        </authorList>
    </citation>
    <scope>NUCLEOTIDE SEQUENCE [LARGE SCALE GENOMIC DNA]</scope>
    <source>
        <strain evidence="2 3">NBRC100155</strain>
    </source>
</reference>
<proteinExistence type="predicted"/>
<keyword evidence="3" id="KW-1185">Reference proteome</keyword>
<feature type="compositionally biased region" description="Low complexity" evidence="1">
    <location>
        <begin position="258"/>
        <end position="272"/>
    </location>
</feature>
<feature type="region of interest" description="Disordered" evidence="1">
    <location>
        <begin position="219"/>
        <end position="327"/>
    </location>
</feature>
<evidence type="ECO:0000313" key="3">
    <source>
        <dbReference type="Proteomes" id="UP000324022"/>
    </source>
</evidence>
<evidence type="ECO:0000256" key="1">
    <source>
        <dbReference type="SAM" id="MobiDB-lite"/>
    </source>
</evidence>
<name>A0A5C3EJB1_9BASI</name>
<dbReference type="Proteomes" id="UP000324022">
    <property type="component" value="Unassembled WGS sequence"/>
</dbReference>
<accession>A0A5C3EJB1</accession>
<feature type="region of interest" description="Disordered" evidence="1">
    <location>
        <begin position="37"/>
        <end position="58"/>
    </location>
</feature>
<feature type="compositionally biased region" description="Basic and acidic residues" evidence="1">
    <location>
        <begin position="289"/>
        <end position="298"/>
    </location>
</feature>
<gene>
    <name evidence="2" type="ORF">UTRI_05341</name>
</gene>
<dbReference type="EMBL" id="OOIN01000034">
    <property type="protein sequence ID" value="SPO30724.1"/>
    <property type="molecule type" value="Genomic_DNA"/>
</dbReference>